<evidence type="ECO:0000313" key="3">
    <source>
        <dbReference type="Proteomes" id="UP000318571"/>
    </source>
</evidence>
<reference evidence="2 3" key="1">
    <citation type="journal article" date="2018" name="Nat. Ecol. Evol.">
        <title>Genomic signatures of mitonuclear coevolution across populations of Tigriopus californicus.</title>
        <authorList>
            <person name="Barreto F.S."/>
            <person name="Watson E.T."/>
            <person name="Lima T.G."/>
            <person name="Willett C.S."/>
            <person name="Edmands S."/>
            <person name="Li W."/>
            <person name="Burton R.S."/>
        </authorList>
    </citation>
    <scope>NUCLEOTIDE SEQUENCE [LARGE SCALE GENOMIC DNA]</scope>
    <source>
        <strain evidence="2 3">San Diego</strain>
    </source>
</reference>
<feature type="non-terminal residue" evidence="2">
    <location>
        <position position="1"/>
    </location>
</feature>
<dbReference type="Proteomes" id="UP000318571">
    <property type="component" value="Chromosome 4"/>
</dbReference>
<evidence type="ECO:0000259" key="1">
    <source>
        <dbReference type="PROSITE" id="PS50041"/>
    </source>
</evidence>
<gene>
    <name evidence="2" type="ORF">TCAL_15835</name>
</gene>
<feature type="domain" description="C-type lectin" evidence="1">
    <location>
        <begin position="74"/>
        <end position="199"/>
    </location>
</feature>
<dbReference type="InterPro" id="IPR016186">
    <property type="entry name" value="C-type_lectin-like/link_sf"/>
</dbReference>
<dbReference type="Gene3D" id="3.10.100.10">
    <property type="entry name" value="Mannose-Binding Protein A, subunit A"/>
    <property type="match status" value="1"/>
</dbReference>
<dbReference type="InterPro" id="IPR001304">
    <property type="entry name" value="C-type_lectin-like"/>
</dbReference>
<dbReference type="EMBL" id="VCGU01000011">
    <property type="protein sequence ID" value="TRY67539.1"/>
    <property type="molecule type" value="Genomic_DNA"/>
</dbReference>
<protein>
    <recommendedName>
        <fullName evidence="1">C-type lectin domain-containing protein</fullName>
    </recommendedName>
</protein>
<dbReference type="SMART" id="SM00034">
    <property type="entry name" value="CLECT"/>
    <property type="match status" value="1"/>
</dbReference>
<feature type="non-terminal residue" evidence="2">
    <location>
        <position position="292"/>
    </location>
</feature>
<evidence type="ECO:0000313" key="2">
    <source>
        <dbReference type="EMBL" id="TRY67539.1"/>
    </source>
</evidence>
<dbReference type="PROSITE" id="PS50041">
    <property type="entry name" value="C_TYPE_LECTIN_2"/>
    <property type="match status" value="1"/>
</dbReference>
<dbReference type="SUPFAM" id="SSF56436">
    <property type="entry name" value="C-type lectin-like"/>
    <property type="match status" value="1"/>
</dbReference>
<proteinExistence type="predicted"/>
<name>A0A553NQ57_TIGCA</name>
<accession>A0A553NQ57</accession>
<dbReference type="CDD" id="cd00037">
    <property type="entry name" value="CLECT"/>
    <property type="match status" value="1"/>
</dbReference>
<dbReference type="InterPro" id="IPR016187">
    <property type="entry name" value="CTDL_fold"/>
</dbReference>
<keyword evidence="3" id="KW-1185">Reference proteome</keyword>
<organism evidence="2 3">
    <name type="scientific">Tigriopus californicus</name>
    <name type="common">Marine copepod</name>
    <dbReference type="NCBI Taxonomy" id="6832"/>
    <lineage>
        <taxon>Eukaryota</taxon>
        <taxon>Metazoa</taxon>
        <taxon>Ecdysozoa</taxon>
        <taxon>Arthropoda</taxon>
        <taxon>Crustacea</taxon>
        <taxon>Multicrustacea</taxon>
        <taxon>Hexanauplia</taxon>
        <taxon>Copepoda</taxon>
        <taxon>Harpacticoida</taxon>
        <taxon>Harpacticidae</taxon>
        <taxon>Tigriopus</taxon>
    </lineage>
</organism>
<dbReference type="AlphaFoldDB" id="A0A553NQ57"/>
<comment type="caution">
    <text evidence="2">The sequence shown here is derived from an EMBL/GenBank/DDBJ whole genome shotgun (WGS) entry which is preliminary data.</text>
</comment>
<sequence length="292" mass="32007">LDGHSAFFASGTYVSGIACSGFSDCSEPPVNFTWSDGSPGELLDGYKFRFQATFLSGLRILPAVCPANPNATRFGPTAYIHLPELGTVNISTAGQACGAINGRLPLIKSGLEMSGILDFQASTSFPAYQSLWIGLESQVGTSCSNADCYNSNAVYWADGTNFTDFSAMNFRTNDFRCNVLKNGLFIGTRCGQLNHVVCEFVCDEEHAICPSDHPFSIENGKACCNDKVKKFDIDLNPLCDGLWFTSDDPSECCPDPIPCSKPRVLSPTSRKFTEWIFNGKSYWKSWKYIDSR</sequence>